<feature type="active site" evidence="5">
    <location>
        <position position="316"/>
    </location>
</feature>
<organism evidence="10 11">
    <name type="scientific">Lasiosphaeria miniovina</name>
    <dbReference type="NCBI Taxonomy" id="1954250"/>
    <lineage>
        <taxon>Eukaryota</taxon>
        <taxon>Fungi</taxon>
        <taxon>Dikarya</taxon>
        <taxon>Ascomycota</taxon>
        <taxon>Pezizomycotina</taxon>
        <taxon>Sordariomycetes</taxon>
        <taxon>Sordariomycetidae</taxon>
        <taxon>Sordariales</taxon>
        <taxon>Lasiosphaeriaceae</taxon>
        <taxon>Lasiosphaeria</taxon>
    </lineage>
</organism>
<dbReference type="PANTHER" id="PTHR47966:SF2">
    <property type="entry name" value="ASPERGILLOPEPSIN-1-RELATED"/>
    <property type="match status" value="1"/>
</dbReference>
<keyword evidence="11" id="KW-1185">Reference proteome</keyword>
<dbReference type="PRINTS" id="PR00792">
    <property type="entry name" value="PEPSIN"/>
</dbReference>
<protein>
    <submittedName>
        <fullName evidence="10">Aspartic peptidase domain-containing protein</fullName>
    </submittedName>
</protein>
<dbReference type="CDD" id="cd06097">
    <property type="entry name" value="Aspergillopepsin_like"/>
    <property type="match status" value="1"/>
</dbReference>
<comment type="similarity">
    <text evidence="1 7">Belongs to the peptidase A1 family.</text>
</comment>
<evidence type="ECO:0000256" key="5">
    <source>
        <dbReference type="PIRSR" id="PIRSR601461-1"/>
    </source>
</evidence>
<dbReference type="SUPFAM" id="SSF50630">
    <property type="entry name" value="Acid proteases"/>
    <property type="match status" value="1"/>
</dbReference>
<dbReference type="Gene3D" id="2.40.70.10">
    <property type="entry name" value="Acid Proteases"/>
    <property type="match status" value="2"/>
</dbReference>
<sequence>MVAITNLLLTATLGAAGLGSALPPRIGTTVVDGENSPDASSGRVTLHQVRNPSYRFNGALSVYKTYLKFGKTAPDYLVKAVAKIQDSRLAEAVRRRGDTGSAAAIPIDEFDIAYVTPVTVGTPPQKLNLDIDTGSSDLWVFSSHTPASQIRGQEIYTPSKSSTSQLLAGHSWSITYGDGSASRGNVYIDNFTVGGLTVKSQAVQCAQQVSSSFTSEGHIDGLVGLGFSSLNTVNPKAQLTFFDNAKAGLEKPVFTTDLKFHAPGTYDFGFINATKYKGEITYVPVNNDPGYWTFTSSGYAVGSGTFSTTTVTGIADTGTTLLYLPTAIVTAYYRGVSGASNSRSYGGYVFPCAATVPSFTFGIGAARVTIPPSYLNYGPVTDGSSTCFGGLQSSSGVGINIFGDVALKAAFVVFDGSNPPTLGWAAKA</sequence>
<dbReference type="InterPro" id="IPR001461">
    <property type="entry name" value="Aspartic_peptidase_A1"/>
</dbReference>
<dbReference type="EMBL" id="JAUIRO010000003">
    <property type="protein sequence ID" value="KAK0723284.1"/>
    <property type="molecule type" value="Genomic_DNA"/>
</dbReference>
<evidence type="ECO:0000256" key="3">
    <source>
        <dbReference type="ARBA" id="ARBA00022750"/>
    </source>
</evidence>
<dbReference type="FunFam" id="2.40.70.10:FF:000024">
    <property type="entry name" value="Endothiapepsin"/>
    <property type="match status" value="1"/>
</dbReference>
<dbReference type="GO" id="GO:0004190">
    <property type="term" value="F:aspartic-type endopeptidase activity"/>
    <property type="evidence" value="ECO:0007669"/>
    <property type="project" value="UniProtKB-KW"/>
</dbReference>
<keyword evidence="2 7" id="KW-0645">Protease</keyword>
<comment type="caution">
    <text evidence="10">The sequence shown here is derived from an EMBL/GenBank/DDBJ whole genome shotgun (WGS) entry which is preliminary data.</text>
</comment>
<dbReference type="PROSITE" id="PS51767">
    <property type="entry name" value="PEPTIDASE_A1"/>
    <property type="match status" value="1"/>
</dbReference>
<evidence type="ECO:0000256" key="1">
    <source>
        <dbReference type="ARBA" id="ARBA00007447"/>
    </source>
</evidence>
<keyword evidence="3 7" id="KW-0064">Aspartyl protease</keyword>
<evidence type="ECO:0000256" key="2">
    <source>
        <dbReference type="ARBA" id="ARBA00022670"/>
    </source>
</evidence>
<feature type="domain" description="Peptidase A1" evidence="9">
    <location>
        <begin position="114"/>
        <end position="425"/>
    </location>
</feature>
<dbReference type="InterPro" id="IPR034163">
    <property type="entry name" value="Aspergillopepsin-like_cat_dom"/>
</dbReference>
<gene>
    <name evidence="10" type="ORF">B0T26DRAFT_643742</name>
</gene>
<feature type="active site" evidence="5">
    <location>
        <position position="132"/>
    </location>
</feature>
<evidence type="ECO:0000313" key="11">
    <source>
        <dbReference type="Proteomes" id="UP001172101"/>
    </source>
</evidence>
<dbReference type="InterPro" id="IPR033121">
    <property type="entry name" value="PEPTIDASE_A1"/>
</dbReference>
<dbReference type="Pfam" id="PF00026">
    <property type="entry name" value="Asp"/>
    <property type="match status" value="1"/>
</dbReference>
<evidence type="ECO:0000313" key="10">
    <source>
        <dbReference type="EMBL" id="KAK0723284.1"/>
    </source>
</evidence>
<keyword evidence="6" id="KW-1015">Disulfide bond</keyword>
<dbReference type="RefSeq" id="XP_060299208.1">
    <property type="nucleotide sequence ID" value="XM_060437562.1"/>
</dbReference>
<dbReference type="PROSITE" id="PS00141">
    <property type="entry name" value="ASP_PROTEASE"/>
    <property type="match status" value="2"/>
</dbReference>
<proteinExistence type="inferred from homology"/>
<dbReference type="Proteomes" id="UP001172101">
    <property type="component" value="Unassembled WGS sequence"/>
</dbReference>
<feature type="chain" id="PRO_5041261616" evidence="8">
    <location>
        <begin position="22"/>
        <end position="428"/>
    </location>
</feature>
<feature type="signal peptide" evidence="8">
    <location>
        <begin position="1"/>
        <end position="21"/>
    </location>
</feature>
<evidence type="ECO:0000259" key="9">
    <source>
        <dbReference type="PROSITE" id="PS51767"/>
    </source>
</evidence>
<dbReference type="PANTHER" id="PTHR47966">
    <property type="entry name" value="BETA-SITE APP-CLEAVING ENZYME, ISOFORM A-RELATED"/>
    <property type="match status" value="1"/>
</dbReference>
<keyword evidence="4 7" id="KW-0378">Hydrolase</keyword>
<name>A0AA40AWH2_9PEZI</name>
<dbReference type="FunFam" id="2.40.70.10:FF:000026">
    <property type="entry name" value="Endothiapepsin"/>
    <property type="match status" value="1"/>
</dbReference>
<evidence type="ECO:0000256" key="8">
    <source>
        <dbReference type="SAM" id="SignalP"/>
    </source>
</evidence>
<dbReference type="GO" id="GO:0006508">
    <property type="term" value="P:proteolysis"/>
    <property type="evidence" value="ECO:0007669"/>
    <property type="project" value="UniProtKB-KW"/>
</dbReference>
<dbReference type="GeneID" id="85320832"/>
<accession>A0AA40AWH2</accession>
<dbReference type="InterPro" id="IPR001969">
    <property type="entry name" value="Aspartic_peptidase_AS"/>
</dbReference>
<reference evidence="10" key="1">
    <citation type="submission" date="2023-06" db="EMBL/GenBank/DDBJ databases">
        <title>Genome-scale phylogeny and comparative genomics of the fungal order Sordariales.</title>
        <authorList>
            <consortium name="Lawrence Berkeley National Laboratory"/>
            <person name="Hensen N."/>
            <person name="Bonometti L."/>
            <person name="Westerberg I."/>
            <person name="Brannstrom I.O."/>
            <person name="Guillou S."/>
            <person name="Cros-Aarteil S."/>
            <person name="Calhoun S."/>
            <person name="Haridas S."/>
            <person name="Kuo A."/>
            <person name="Mondo S."/>
            <person name="Pangilinan J."/>
            <person name="Riley R."/>
            <person name="LaButti K."/>
            <person name="Andreopoulos B."/>
            <person name="Lipzen A."/>
            <person name="Chen C."/>
            <person name="Yanf M."/>
            <person name="Daum C."/>
            <person name="Ng V."/>
            <person name="Clum A."/>
            <person name="Steindorff A."/>
            <person name="Ohm R."/>
            <person name="Martin F."/>
            <person name="Silar P."/>
            <person name="Natvig D."/>
            <person name="Lalanne C."/>
            <person name="Gautier V."/>
            <person name="Ament-velasquez S.L."/>
            <person name="Kruys A."/>
            <person name="Hutchinson M.I."/>
            <person name="Powell A.J."/>
            <person name="Barry K."/>
            <person name="Miller A.N."/>
            <person name="Grigoriev I.V."/>
            <person name="Debuchy R."/>
            <person name="Gladieux P."/>
            <person name="Thoren M.H."/>
            <person name="Johannesson H."/>
        </authorList>
    </citation>
    <scope>NUCLEOTIDE SEQUENCE</scope>
    <source>
        <strain evidence="10">SMH2392-1A</strain>
    </source>
</reference>
<dbReference type="InterPro" id="IPR021109">
    <property type="entry name" value="Peptidase_aspartic_dom_sf"/>
</dbReference>
<evidence type="ECO:0000256" key="4">
    <source>
        <dbReference type="ARBA" id="ARBA00022801"/>
    </source>
</evidence>
<evidence type="ECO:0000256" key="6">
    <source>
        <dbReference type="PIRSR" id="PIRSR601461-2"/>
    </source>
</evidence>
<dbReference type="AlphaFoldDB" id="A0AA40AWH2"/>
<feature type="disulfide bond" evidence="6">
    <location>
        <begin position="352"/>
        <end position="387"/>
    </location>
</feature>
<keyword evidence="8" id="KW-0732">Signal</keyword>
<evidence type="ECO:0000256" key="7">
    <source>
        <dbReference type="RuleBase" id="RU000454"/>
    </source>
</evidence>